<dbReference type="EMBL" id="FMSH01000352">
    <property type="protein sequence ID" value="SCU82634.1"/>
    <property type="molecule type" value="Genomic_DNA"/>
</dbReference>
<organism evidence="1">
    <name type="scientific">Cupriavidus necator</name>
    <name type="common">Alcaligenes eutrophus</name>
    <name type="synonym">Ralstonia eutropha</name>
    <dbReference type="NCBI Taxonomy" id="106590"/>
    <lineage>
        <taxon>Bacteria</taxon>
        <taxon>Pseudomonadati</taxon>
        <taxon>Pseudomonadota</taxon>
        <taxon>Betaproteobacteria</taxon>
        <taxon>Burkholderiales</taxon>
        <taxon>Burkholderiaceae</taxon>
        <taxon>Cupriavidus</taxon>
    </lineage>
</organism>
<dbReference type="AlphaFoldDB" id="A0A1K0IKF9"/>
<accession>A0A1K0IKF9</accession>
<name>A0A1K0IKF9_CUPNE</name>
<reference evidence="1" key="1">
    <citation type="submission" date="2016-09" db="EMBL/GenBank/DDBJ databases">
        <authorList>
            <person name="Capua I."/>
            <person name="De Benedictis P."/>
            <person name="Joannis T."/>
            <person name="Lombin L.H."/>
            <person name="Cattoli G."/>
        </authorList>
    </citation>
    <scope>NUCLEOTIDE SEQUENCE</scope>
    <source>
        <strain evidence="1">B9</strain>
    </source>
</reference>
<dbReference type="SUPFAM" id="SSF53098">
    <property type="entry name" value="Ribonuclease H-like"/>
    <property type="match status" value="1"/>
</dbReference>
<sequence length="83" mass="10185">MHRFVCWYNEEHRHSGLKYVTPNQRHREEAVPLLARRTMLYQAARARHPQRWSRGIRNWKLEPVVYLNPERAEQESKEYRKAA</sequence>
<proteinExistence type="predicted"/>
<evidence type="ECO:0000313" key="1">
    <source>
        <dbReference type="EMBL" id="SCU82634.1"/>
    </source>
</evidence>
<protein>
    <submittedName>
        <fullName evidence="1">Transposase</fullName>
    </submittedName>
</protein>
<gene>
    <name evidence="1" type="ORF">CNECB9_4150001</name>
</gene>
<dbReference type="InterPro" id="IPR012337">
    <property type="entry name" value="RNaseH-like_sf"/>
</dbReference>